<reference evidence="1" key="1">
    <citation type="submission" date="2023-07" db="EMBL/GenBank/DDBJ databases">
        <title>draft genome sequence of fig (Ficus carica).</title>
        <authorList>
            <person name="Takahashi T."/>
            <person name="Nishimura K."/>
        </authorList>
    </citation>
    <scope>NUCLEOTIDE SEQUENCE</scope>
</reference>
<keyword evidence="2" id="KW-1185">Reference proteome</keyword>
<dbReference type="Proteomes" id="UP001187192">
    <property type="component" value="Unassembled WGS sequence"/>
</dbReference>
<proteinExistence type="predicted"/>
<name>A0AA88A8M4_FICCA</name>
<gene>
    <name evidence="1" type="ORF">TIFTF001_020473</name>
</gene>
<protein>
    <submittedName>
        <fullName evidence="1">Uncharacterized protein</fullName>
    </submittedName>
</protein>
<sequence length="61" mass="7109">MMVFSCLVKGCLRRPDLSRNLVQTLTKKKLTRLAARLKEGMIPVVRLIFMTMRVKGMLRMK</sequence>
<evidence type="ECO:0000313" key="2">
    <source>
        <dbReference type="Proteomes" id="UP001187192"/>
    </source>
</evidence>
<organism evidence="1 2">
    <name type="scientific">Ficus carica</name>
    <name type="common">Common fig</name>
    <dbReference type="NCBI Taxonomy" id="3494"/>
    <lineage>
        <taxon>Eukaryota</taxon>
        <taxon>Viridiplantae</taxon>
        <taxon>Streptophyta</taxon>
        <taxon>Embryophyta</taxon>
        <taxon>Tracheophyta</taxon>
        <taxon>Spermatophyta</taxon>
        <taxon>Magnoliopsida</taxon>
        <taxon>eudicotyledons</taxon>
        <taxon>Gunneridae</taxon>
        <taxon>Pentapetalae</taxon>
        <taxon>rosids</taxon>
        <taxon>fabids</taxon>
        <taxon>Rosales</taxon>
        <taxon>Moraceae</taxon>
        <taxon>Ficeae</taxon>
        <taxon>Ficus</taxon>
    </lineage>
</organism>
<dbReference type="EMBL" id="BTGU01000037">
    <property type="protein sequence ID" value="GMN51314.1"/>
    <property type="molecule type" value="Genomic_DNA"/>
</dbReference>
<dbReference type="AlphaFoldDB" id="A0AA88A8M4"/>
<accession>A0AA88A8M4</accession>
<comment type="caution">
    <text evidence="1">The sequence shown here is derived from an EMBL/GenBank/DDBJ whole genome shotgun (WGS) entry which is preliminary data.</text>
</comment>
<evidence type="ECO:0000313" key="1">
    <source>
        <dbReference type="EMBL" id="GMN51314.1"/>
    </source>
</evidence>
<dbReference type="Gramene" id="FCD_00026117-RA">
    <property type="protein sequence ID" value="FCD_00026117-RA:cds"/>
    <property type="gene ID" value="FCD_00026117"/>
</dbReference>